<dbReference type="GeneID" id="45699101"/>
<accession>A0AAP9Y2B2</accession>
<dbReference type="AlphaFoldDB" id="A0AAP9Y2B2"/>
<reference evidence="1 2" key="1">
    <citation type="submission" date="2020-12" db="EMBL/GenBank/DDBJ databases">
        <title>FDA dAtabase for Regulatory Grade micrObial Sequences (FDA-ARGOS): Supporting development and validation of Infectious Disease Dx tests.</title>
        <authorList>
            <person name="Minogue T."/>
            <person name="Wolcott M."/>
            <person name="Wasieloski L."/>
            <person name="Aguilar W."/>
            <person name="Moore D."/>
            <person name="Jaissle J."/>
            <person name="Tallon L."/>
            <person name="Sadzewicz L."/>
            <person name="Zhao X."/>
            <person name="Boylan J."/>
            <person name="Ott S."/>
            <person name="Bowen H."/>
            <person name="Vavikolanu K."/>
            <person name="Mehta A."/>
            <person name="Aluvathingal J."/>
            <person name="Nadendla S."/>
            <person name="Yan Y."/>
            <person name="Sichtig H."/>
        </authorList>
    </citation>
    <scope>NUCLEOTIDE SEQUENCE [LARGE SCALE GENOMIC DNA]</scope>
    <source>
        <strain evidence="1 2">FDAARGOS_949</strain>
    </source>
</reference>
<organism evidence="1 2">
    <name type="scientific">Burkholderia glumae</name>
    <name type="common">Pseudomonas glumae</name>
    <dbReference type="NCBI Taxonomy" id="337"/>
    <lineage>
        <taxon>Bacteria</taxon>
        <taxon>Pseudomonadati</taxon>
        <taxon>Pseudomonadota</taxon>
        <taxon>Betaproteobacteria</taxon>
        <taxon>Burkholderiales</taxon>
        <taxon>Burkholderiaceae</taxon>
        <taxon>Burkholderia</taxon>
    </lineage>
</organism>
<dbReference type="Proteomes" id="UP000594892">
    <property type="component" value="Chromosome 2"/>
</dbReference>
<sequence length="154" mass="16971">MAQEQVSHAELLHKFDVAQGRYDIEVEELRKIIDQLKAGIELKLNAGGMVILWGEDDLAVYGNASDSEASSMPVREGPSIKCNVQIVLGKVRVDIPIHARATGSGLFLSLGLNRFWDGKTTPGDHATVQAVIDELKSSADQWRRRKADEFTVTL</sequence>
<gene>
    <name evidence="1" type="ORF">I6H06_13090</name>
</gene>
<dbReference type="EMBL" id="CP065601">
    <property type="protein sequence ID" value="QPQ93211.1"/>
    <property type="molecule type" value="Genomic_DNA"/>
</dbReference>
<evidence type="ECO:0000313" key="1">
    <source>
        <dbReference type="EMBL" id="QPQ93211.1"/>
    </source>
</evidence>
<evidence type="ECO:0000313" key="2">
    <source>
        <dbReference type="Proteomes" id="UP000594892"/>
    </source>
</evidence>
<proteinExistence type="predicted"/>
<protein>
    <submittedName>
        <fullName evidence="1">Uncharacterized protein</fullName>
    </submittedName>
</protein>
<name>A0AAP9Y2B2_BURGL</name>
<dbReference type="RefSeq" id="WP_017432496.1">
    <property type="nucleotide sequence ID" value="NZ_CP033641.1"/>
</dbReference>